<dbReference type="InterPro" id="IPR021439">
    <property type="entry name" value="DUF3088"/>
</dbReference>
<dbReference type="KEGG" id="cmb:CSW64_19990"/>
<accession>A0A2D2B4F5</accession>
<evidence type="ECO:0000313" key="1">
    <source>
        <dbReference type="EMBL" id="ATQ45132.1"/>
    </source>
</evidence>
<keyword evidence="2" id="KW-1185">Reference proteome</keyword>
<evidence type="ECO:0000313" key="2">
    <source>
        <dbReference type="Proteomes" id="UP000228945"/>
    </source>
</evidence>
<dbReference type="Pfam" id="PF11287">
    <property type="entry name" value="DUF3088"/>
    <property type="match status" value="1"/>
</dbReference>
<dbReference type="AlphaFoldDB" id="A0A2D2B4F5"/>
<organism evidence="1 2">
    <name type="scientific">Caulobacter mirabilis</name>
    <dbReference type="NCBI Taxonomy" id="69666"/>
    <lineage>
        <taxon>Bacteria</taxon>
        <taxon>Pseudomonadati</taxon>
        <taxon>Pseudomonadota</taxon>
        <taxon>Alphaproteobacteria</taxon>
        <taxon>Caulobacterales</taxon>
        <taxon>Caulobacteraceae</taxon>
        <taxon>Caulobacter</taxon>
    </lineage>
</organism>
<sequence length="111" mass="12069">MLPATGFENPALEDDLGRGWFCPPCAMVEGFLAAFPHVREQLEVAYVPFPRPRRPVVDLVGEAHQGLPLLILAEPAEGEGIETAGGLTFISDEKAILRYLGRRYGAAQPLP</sequence>
<name>A0A2D2B4F5_9CAUL</name>
<proteinExistence type="predicted"/>
<gene>
    <name evidence="1" type="ORF">CSW64_19990</name>
</gene>
<reference evidence="1 2" key="1">
    <citation type="submission" date="2017-10" db="EMBL/GenBank/DDBJ databases">
        <title>Genome sequence of Caulobacter mirabilis FWC38.</title>
        <authorList>
            <person name="Fiebig A."/>
            <person name="Crosson S."/>
        </authorList>
    </citation>
    <scope>NUCLEOTIDE SEQUENCE [LARGE SCALE GENOMIC DNA]</scope>
    <source>
        <strain evidence="1 2">FWC 38</strain>
    </source>
</reference>
<dbReference type="OrthoDB" id="1356145at2"/>
<protein>
    <recommendedName>
        <fullName evidence="3">DUF3088 domain-containing protein</fullName>
    </recommendedName>
</protein>
<dbReference type="Proteomes" id="UP000228945">
    <property type="component" value="Chromosome"/>
</dbReference>
<evidence type="ECO:0008006" key="3">
    <source>
        <dbReference type="Google" id="ProtNLM"/>
    </source>
</evidence>
<dbReference type="EMBL" id="CP024201">
    <property type="protein sequence ID" value="ATQ45132.1"/>
    <property type="molecule type" value="Genomic_DNA"/>
</dbReference>